<name>A0ABS1MS82_9ACTN</name>
<organism evidence="1 2">
    <name type="scientific">Streptomyces siderophoricus</name>
    <dbReference type="NCBI Taxonomy" id="2802281"/>
    <lineage>
        <taxon>Bacteria</taxon>
        <taxon>Bacillati</taxon>
        <taxon>Actinomycetota</taxon>
        <taxon>Actinomycetes</taxon>
        <taxon>Kitasatosporales</taxon>
        <taxon>Streptomycetaceae</taxon>
        <taxon>Streptomyces</taxon>
    </lineage>
</organism>
<reference evidence="1 2" key="1">
    <citation type="submission" date="2021-01" db="EMBL/GenBank/DDBJ databases">
        <title>WGS of actinomycetes isolated from Thailand.</title>
        <authorList>
            <person name="Thawai C."/>
        </authorList>
    </citation>
    <scope>NUCLEOTIDE SEQUENCE [LARGE SCALE GENOMIC DNA]</scope>
    <source>
        <strain evidence="1 2">CH9-7</strain>
    </source>
</reference>
<dbReference type="Proteomes" id="UP000629371">
    <property type="component" value="Unassembled WGS sequence"/>
</dbReference>
<dbReference type="EMBL" id="JAERRI010000007">
    <property type="protein sequence ID" value="MBL1090595.1"/>
    <property type="molecule type" value="Genomic_DNA"/>
</dbReference>
<proteinExistence type="predicted"/>
<sequence length="48" mass="4852">MATKRWTAAAGAVVVLVLGAVGNVHGVVQRPAAVTPAEEAPADNTPWT</sequence>
<comment type="caution">
    <text evidence="1">The sequence shown here is derived from an EMBL/GenBank/DDBJ whole genome shotgun (WGS) entry which is preliminary data.</text>
</comment>
<protein>
    <submittedName>
        <fullName evidence="1">Uncharacterized protein</fullName>
    </submittedName>
</protein>
<evidence type="ECO:0000313" key="2">
    <source>
        <dbReference type="Proteomes" id="UP000629371"/>
    </source>
</evidence>
<keyword evidence="2" id="KW-1185">Reference proteome</keyword>
<accession>A0ABS1MS82</accession>
<dbReference type="RefSeq" id="WP_201804172.1">
    <property type="nucleotide sequence ID" value="NZ_JAERRI010000007.1"/>
</dbReference>
<evidence type="ECO:0000313" key="1">
    <source>
        <dbReference type="EMBL" id="MBL1090595.1"/>
    </source>
</evidence>
<gene>
    <name evidence="1" type="ORF">JK360_14500</name>
</gene>